<dbReference type="SUPFAM" id="SSF54593">
    <property type="entry name" value="Glyoxalase/Bleomycin resistance protein/Dihydroxybiphenyl dioxygenase"/>
    <property type="match status" value="1"/>
</dbReference>
<dbReference type="InterPro" id="IPR029068">
    <property type="entry name" value="Glyas_Bleomycin-R_OHBP_Dase"/>
</dbReference>
<evidence type="ECO:0000313" key="3">
    <source>
        <dbReference type="Proteomes" id="UP000281985"/>
    </source>
</evidence>
<organism evidence="2 3">
    <name type="scientific">Dokdonia sinensis</name>
    <dbReference type="NCBI Taxonomy" id="2479847"/>
    <lineage>
        <taxon>Bacteria</taxon>
        <taxon>Pseudomonadati</taxon>
        <taxon>Bacteroidota</taxon>
        <taxon>Flavobacteriia</taxon>
        <taxon>Flavobacteriales</taxon>
        <taxon>Flavobacteriaceae</taxon>
        <taxon>Dokdonia</taxon>
    </lineage>
</organism>
<dbReference type="RefSeq" id="WP_121916188.1">
    <property type="nucleotide sequence ID" value="NZ_REFV01000002.1"/>
</dbReference>
<dbReference type="InterPro" id="IPR037523">
    <property type="entry name" value="VOC_core"/>
</dbReference>
<accession>A0A3M0GEP4</accession>
<dbReference type="OrthoDB" id="9799428at2"/>
<gene>
    <name evidence="2" type="ORF">EAX61_03055</name>
</gene>
<dbReference type="AlphaFoldDB" id="A0A3M0GEP4"/>
<dbReference type="Pfam" id="PF00903">
    <property type="entry name" value="Glyoxalase"/>
    <property type="match status" value="1"/>
</dbReference>
<dbReference type="CDD" id="cd06587">
    <property type="entry name" value="VOC"/>
    <property type="match status" value="1"/>
</dbReference>
<keyword evidence="3" id="KW-1185">Reference proteome</keyword>
<evidence type="ECO:0000313" key="2">
    <source>
        <dbReference type="EMBL" id="RMB63385.1"/>
    </source>
</evidence>
<dbReference type="InterPro" id="IPR052164">
    <property type="entry name" value="Anthracycline_SecMetBiosynth"/>
</dbReference>
<proteinExistence type="predicted"/>
<dbReference type="PANTHER" id="PTHR33993:SF5">
    <property type="entry name" value="GLYOXALASE"/>
    <property type="match status" value="1"/>
</dbReference>
<dbReference type="PANTHER" id="PTHR33993">
    <property type="entry name" value="GLYOXALASE-RELATED"/>
    <property type="match status" value="1"/>
</dbReference>
<dbReference type="PROSITE" id="PS51819">
    <property type="entry name" value="VOC"/>
    <property type="match status" value="1"/>
</dbReference>
<sequence length="131" mass="15537">MMKRVTGIGGMFFKSEDPDAQKEWYKKHLGIPTDQYGWTFWWRDENGNKCSTQWSPMNADTTYFSPSKKQFMFNFRVENLLELLKVLKQEGVTIVGEVEEYDYGKFGWILDPEGNKIELWEPIDSVFEKEE</sequence>
<dbReference type="Proteomes" id="UP000281985">
    <property type="component" value="Unassembled WGS sequence"/>
</dbReference>
<reference evidence="2 3" key="1">
    <citation type="submission" date="2018-10" db="EMBL/GenBank/DDBJ databases">
        <title>Dokdonia luteus sp. nov., isolated from sea water.</title>
        <authorList>
            <person name="Zhou L.Y."/>
            <person name="Du Z.J."/>
        </authorList>
    </citation>
    <scope>NUCLEOTIDE SEQUENCE [LARGE SCALE GENOMIC DNA]</scope>
    <source>
        <strain evidence="2 3">SH27</strain>
    </source>
</reference>
<dbReference type="Gene3D" id="3.10.180.10">
    <property type="entry name" value="2,3-Dihydroxybiphenyl 1,2-Dioxygenase, domain 1"/>
    <property type="match status" value="1"/>
</dbReference>
<dbReference type="InterPro" id="IPR004360">
    <property type="entry name" value="Glyas_Fos-R_dOase_dom"/>
</dbReference>
<comment type="caution">
    <text evidence="2">The sequence shown here is derived from an EMBL/GenBank/DDBJ whole genome shotgun (WGS) entry which is preliminary data.</text>
</comment>
<dbReference type="EMBL" id="REFV01000002">
    <property type="protein sequence ID" value="RMB63385.1"/>
    <property type="molecule type" value="Genomic_DNA"/>
</dbReference>
<name>A0A3M0GEP4_9FLAO</name>
<evidence type="ECO:0000259" key="1">
    <source>
        <dbReference type="PROSITE" id="PS51819"/>
    </source>
</evidence>
<protein>
    <submittedName>
        <fullName evidence="2">VOC family protein</fullName>
    </submittedName>
</protein>
<feature type="domain" description="VOC" evidence="1">
    <location>
        <begin position="7"/>
        <end position="122"/>
    </location>
</feature>